<dbReference type="Proteomes" id="UP000054166">
    <property type="component" value="Unassembled WGS sequence"/>
</dbReference>
<proteinExistence type="predicted"/>
<protein>
    <submittedName>
        <fullName evidence="1">Uncharacterized protein</fullName>
    </submittedName>
</protein>
<gene>
    <name evidence="1" type="ORF">PILCRDRAFT_86562</name>
</gene>
<keyword evidence="2" id="KW-1185">Reference proteome</keyword>
<evidence type="ECO:0000313" key="1">
    <source>
        <dbReference type="EMBL" id="KIM86372.1"/>
    </source>
</evidence>
<dbReference type="HOGENOM" id="CLU_1315826_0_0_1"/>
<accession>A0A0C3C9J2</accession>
<name>A0A0C3C9J2_PILCF</name>
<reference evidence="2" key="2">
    <citation type="submission" date="2015-01" db="EMBL/GenBank/DDBJ databases">
        <title>Evolutionary Origins and Diversification of the Mycorrhizal Mutualists.</title>
        <authorList>
            <consortium name="DOE Joint Genome Institute"/>
            <consortium name="Mycorrhizal Genomics Consortium"/>
            <person name="Kohler A."/>
            <person name="Kuo A."/>
            <person name="Nagy L.G."/>
            <person name="Floudas D."/>
            <person name="Copeland A."/>
            <person name="Barry K.W."/>
            <person name="Cichocki N."/>
            <person name="Veneault-Fourrey C."/>
            <person name="LaButti K."/>
            <person name="Lindquist E.A."/>
            <person name="Lipzen A."/>
            <person name="Lundell T."/>
            <person name="Morin E."/>
            <person name="Murat C."/>
            <person name="Riley R."/>
            <person name="Ohm R."/>
            <person name="Sun H."/>
            <person name="Tunlid A."/>
            <person name="Henrissat B."/>
            <person name="Grigoriev I.V."/>
            <person name="Hibbett D.S."/>
            <person name="Martin F."/>
        </authorList>
    </citation>
    <scope>NUCLEOTIDE SEQUENCE [LARGE SCALE GENOMIC DNA]</scope>
    <source>
        <strain evidence="2">F 1598</strain>
    </source>
</reference>
<organism evidence="1 2">
    <name type="scientific">Piloderma croceum (strain F 1598)</name>
    <dbReference type="NCBI Taxonomy" id="765440"/>
    <lineage>
        <taxon>Eukaryota</taxon>
        <taxon>Fungi</taxon>
        <taxon>Dikarya</taxon>
        <taxon>Basidiomycota</taxon>
        <taxon>Agaricomycotina</taxon>
        <taxon>Agaricomycetes</taxon>
        <taxon>Agaricomycetidae</taxon>
        <taxon>Atheliales</taxon>
        <taxon>Atheliaceae</taxon>
        <taxon>Piloderma</taxon>
    </lineage>
</organism>
<dbReference type="EMBL" id="KN832982">
    <property type="protein sequence ID" value="KIM86372.1"/>
    <property type="molecule type" value="Genomic_DNA"/>
</dbReference>
<sequence>MFDIDKFLGIAHPPDDPESLLRSEIRLTLNKLREDPADYMDRYGIMYADPKAAMIALDPALTRRIKVLEIELARITSMAEHLPDVPSTSGFHIRDFWSYFKAFFVDRFPYNVHPVSAADKIDTHEGKGDAQEQPVVVQEFKSYPRVAAITEVVFFFLGQCAGTASVLLGSMWAVGVFGRYSSPSGRFARYTAGGLMRSAHAARASLWEE</sequence>
<reference evidence="1 2" key="1">
    <citation type="submission" date="2014-04" db="EMBL/GenBank/DDBJ databases">
        <authorList>
            <consortium name="DOE Joint Genome Institute"/>
            <person name="Kuo A."/>
            <person name="Tarkka M."/>
            <person name="Buscot F."/>
            <person name="Kohler A."/>
            <person name="Nagy L.G."/>
            <person name="Floudas D."/>
            <person name="Copeland A."/>
            <person name="Barry K.W."/>
            <person name="Cichocki N."/>
            <person name="Veneault-Fourrey C."/>
            <person name="LaButti K."/>
            <person name="Lindquist E.A."/>
            <person name="Lipzen A."/>
            <person name="Lundell T."/>
            <person name="Morin E."/>
            <person name="Murat C."/>
            <person name="Sun H."/>
            <person name="Tunlid A."/>
            <person name="Henrissat B."/>
            <person name="Grigoriev I.V."/>
            <person name="Hibbett D.S."/>
            <person name="Martin F."/>
            <person name="Nordberg H.P."/>
            <person name="Cantor M.N."/>
            <person name="Hua S.X."/>
        </authorList>
    </citation>
    <scope>NUCLEOTIDE SEQUENCE [LARGE SCALE GENOMIC DNA]</scope>
    <source>
        <strain evidence="1 2">F 1598</strain>
    </source>
</reference>
<dbReference type="AlphaFoldDB" id="A0A0C3C9J2"/>
<evidence type="ECO:0000313" key="2">
    <source>
        <dbReference type="Proteomes" id="UP000054166"/>
    </source>
</evidence>
<dbReference type="InParanoid" id="A0A0C3C9J2"/>